<evidence type="ECO:0008006" key="5">
    <source>
        <dbReference type="Google" id="ProtNLM"/>
    </source>
</evidence>
<dbReference type="InterPro" id="IPR007712">
    <property type="entry name" value="RelE/ParE_toxin"/>
</dbReference>
<evidence type="ECO:0000313" key="4">
    <source>
        <dbReference type="Proteomes" id="UP000626210"/>
    </source>
</evidence>
<dbReference type="PANTHER" id="PTHR33755:SF6">
    <property type="entry name" value="PLASMID STABILIZATION SYSTEM PROTEIN"/>
    <property type="match status" value="1"/>
</dbReference>
<protein>
    <recommendedName>
        <fullName evidence="5">Type II toxin-antitoxin system RelE/ParE family toxin</fullName>
    </recommendedName>
</protein>
<keyword evidence="2" id="KW-1277">Toxin-antitoxin system</keyword>
<dbReference type="Proteomes" id="UP000626210">
    <property type="component" value="Unassembled WGS sequence"/>
</dbReference>
<name>A0ABQ3G3W4_9BURK</name>
<gene>
    <name evidence="3" type="ORF">GCM10007320_34480</name>
</gene>
<dbReference type="InterPro" id="IPR035093">
    <property type="entry name" value="RelE/ParE_toxin_dom_sf"/>
</dbReference>
<keyword evidence="4" id="KW-1185">Reference proteome</keyword>
<dbReference type="RefSeq" id="WP_189688174.1">
    <property type="nucleotide sequence ID" value="NZ_BMYK01000010.1"/>
</dbReference>
<dbReference type="Pfam" id="PF05016">
    <property type="entry name" value="ParE_toxin"/>
    <property type="match status" value="1"/>
</dbReference>
<dbReference type="InterPro" id="IPR051803">
    <property type="entry name" value="TA_system_RelE-like_toxin"/>
</dbReference>
<evidence type="ECO:0000313" key="3">
    <source>
        <dbReference type="EMBL" id="GHC87839.1"/>
    </source>
</evidence>
<dbReference type="Gene3D" id="3.30.2310.20">
    <property type="entry name" value="RelE-like"/>
    <property type="match status" value="1"/>
</dbReference>
<dbReference type="EMBL" id="BMYK01000010">
    <property type="protein sequence ID" value="GHC87839.1"/>
    <property type="molecule type" value="Genomic_DNA"/>
</dbReference>
<evidence type="ECO:0000256" key="2">
    <source>
        <dbReference type="ARBA" id="ARBA00022649"/>
    </source>
</evidence>
<proteinExistence type="inferred from homology"/>
<evidence type="ECO:0000256" key="1">
    <source>
        <dbReference type="ARBA" id="ARBA00006226"/>
    </source>
</evidence>
<comment type="caution">
    <text evidence="3">The sequence shown here is derived from an EMBL/GenBank/DDBJ whole genome shotgun (WGS) entry which is preliminary data.</text>
</comment>
<reference evidence="4" key="1">
    <citation type="journal article" date="2019" name="Int. J. Syst. Evol. Microbiol.">
        <title>The Global Catalogue of Microorganisms (GCM) 10K type strain sequencing project: providing services to taxonomists for standard genome sequencing and annotation.</title>
        <authorList>
            <consortium name="The Broad Institute Genomics Platform"/>
            <consortium name="The Broad Institute Genome Sequencing Center for Infectious Disease"/>
            <person name="Wu L."/>
            <person name="Ma J."/>
        </authorList>
    </citation>
    <scope>NUCLEOTIDE SEQUENCE [LARGE SCALE GENOMIC DNA]</scope>
    <source>
        <strain evidence="4">KCTC 23314</strain>
    </source>
</reference>
<dbReference type="PANTHER" id="PTHR33755">
    <property type="entry name" value="TOXIN PARE1-RELATED"/>
    <property type="match status" value="1"/>
</dbReference>
<organism evidence="3 4">
    <name type="scientific">Pseudorhodoferax aquiterrae</name>
    <dbReference type="NCBI Taxonomy" id="747304"/>
    <lineage>
        <taxon>Bacteria</taxon>
        <taxon>Pseudomonadati</taxon>
        <taxon>Pseudomonadota</taxon>
        <taxon>Betaproteobacteria</taxon>
        <taxon>Burkholderiales</taxon>
        <taxon>Comamonadaceae</taxon>
    </lineage>
</organism>
<comment type="similarity">
    <text evidence="1">Belongs to the RelE toxin family.</text>
</comment>
<accession>A0ABQ3G3W4</accession>
<sequence>MSHRVVFSAEAEEQLADLYRYIAAVAAPSVALRYTQAIVQYCESLQTFPHRGTRRDDIRPGLRTTNYRKRTVIAFAVDDHVVSVIGIFYGGQDYETLLQDEPPG</sequence>